<feature type="non-terminal residue" evidence="1">
    <location>
        <position position="64"/>
    </location>
</feature>
<protein>
    <submittedName>
        <fullName evidence="1">Uncharacterized protein</fullName>
    </submittedName>
</protein>
<gene>
    <name evidence="1" type="ORF">Bpfe_026346</name>
</gene>
<comment type="caution">
    <text evidence="1">The sequence shown here is derived from an EMBL/GenBank/DDBJ whole genome shotgun (WGS) entry which is preliminary data.</text>
</comment>
<proteinExistence type="predicted"/>
<evidence type="ECO:0000313" key="2">
    <source>
        <dbReference type="Proteomes" id="UP001233172"/>
    </source>
</evidence>
<dbReference type="AlphaFoldDB" id="A0AAD8AYJ4"/>
<dbReference type="Proteomes" id="UP001233172">
    <property type="component" value="Unassembled WGS sequence"/>
</dbReference>
<evidence type="ECO:0000313" key="1">
    <source>
        <dbReference type="EMBL" id="KAK0044212.1"/>
    </source>
</evidence>
<keyword evidence="2" id="KW-1185">Reference proteome</keyword>
<dbReference type="EMBL" id="JASAOG010000202">
    <property type="protein sequence ID" value="KAK0044212.1"/>
    <property type="molecule type" value="Genomic_DNA"/>
</dbReference>
<feature type="non-terminal residue" evidence="1">
    <location>
        <position position="1"/>
    </location>
</feature>
<reference evidence="1" key="1">
    <citation type="journal article" date="2023" name="PLoS Negl. Trop. Dis.">
        <title>A genome sequence for Biomphalaria pfeifferi, the major vector snail for the human-infecting parasite Schistosoma mansoni.</title>
        <authorList>
            <person name="Bu L."/>
            <person name="Lu L."/>
            <person name="Laidemitt M.R."/>
            <person name="Zhang S.M."/>
            <person name="Mutuku M."/>
            <person name="Mkoji G."/>
            <person name="Steinauer M."/>
            <person name="Loker E.S."/>
        </authorList>
    </citation>
    <scope>NUCLEOTIDE SEQUENCE</scope>
    <source>
        <strain evidence="1">KasaAsao</strain>
    </source>
</reference>
<sequence length="64" mass="7617">NRFPLLLIEHGCHKHPIMPSKFPELQRSIELNFFPDSNVIESKKEDEFKINQSECLETEWYAPD</sequence>
<organism evidence="1 2">
    <name type="scientific">Biomphalaria pfeifferi</name>
    <name type="common">Bloodfluke planorb</name>
    <name type="synonym">Freshwater snail</name>
    <dbReference type="NCBI Taxonomy" id="112525"/>
    <lineage>
        <taxon>Eukaryota</taxon>
        <taxon>Metazoa</taxon>
        <taxon>Spiralia</taxon>
        <taxon>Lophotrochozoa</taxon>
        <taxon>Mollusca</taxon>
        <taxon>Gastropoda</taxon>
        <taxon>Heterobranchia</taxon>
        <taxon>Euthyneura</taxon>
        <taxon>Panpulmonata</taxon>
        <taxon>Hygrophila</taxon>
        <taxon>Lymnaeoidea</taxon>
        <taxon>Planorbidae</taxon>
        <taxon>Biomphalaria</taxon>
    </lineage>
</organism>
<accession>A0AAD8AYJ4</accession>
<reference evidence="1" key="2">
    <citation type="submission" date="2023-04" db="EMBL/GenBank/DDBJ databases">
        <authorList>
            <person name="Bu L."/>
            <person name="Lu L."/>
            <person name="Laidemitt M.R."/>
            <person name="Zhang S.M."/>
            <person name="Mutuku M."/>
            <person name="Mkoji G."/>
            <person name="Steinauer M."/>
            <person name="Loker E.S."/>
        </authorList>
    </citation>
    <scope>NUCLEOTIDE SEQUENCE</scope>
    <source>
        <strain evidence="1">KasaAsao</strain>
        <tissue evidence="1">Whole Snail</tissue>
    </source>
</reference>
<name>A0AAD8AYJ4_BIOPF</name>